<dbReference type="InterPro" id="IPR045134">
    <property type="entry name" value="UHRF1/2-like"/>
</dbReference>
<dbReference type="InterPro" id="IPR036987">
    <property type="entry name" value="SRA-YDG_sf"/>
</dbReference>
<gene>
    <name evidence="5" type="ORF">SLS62_006980</name>
</gene>
<feature type="region of interest" description="Disordered" evidence="3">
    <location>
        <begin position="127"/>
        <end position="158"/>
    </location>
</feature>
<dbReference type="Proteomes" id="UP001320420">
    <property type="component" value="Unassembled WGS sequence"/>
</dbReference>
<keyword evidence="6" id="KW-1185">Reference proteome</keyword>
<evidence type="ECO:0000256" key="1">
    <source>
        <dbReference type="ARBA" id="ARBA00023242"/>
    </source>
</evidence>
<comment type="caution">
    <text evidence="5">The sequence shown here is derived from an EMBL/GenBank/DDBJ whole genome shotgun (WGS) entry which is preliminary data.</text>
</comment>
<protein>
    <recommendedName>
        <fullName evidence="4">YDG domain-containing protein</fullName>
    </recommendedName>
</protein>
<evidence type="ECO:0000256" key="2">
    <source>
        <dbReference type="PROSITE-ProRule" id="PRU00358"/>
    </source>
</evidence>
<keyword evidence="1 2" id="KW-0539">Nucleus</keyword>
<dbReference type="AlphaFoldDB" id="A0AAN9URU0"/>
<feature type="domain" description="YDG" evidence="4">
    <location>
        <begin position="197"/>
        <end position="348"/>
    </location>
</feature>
<dbReference type="SMART" id="SM00466">
    <property type="entry name" value="SRA"/>
    <property type="match status" value="1"/>
</dbReference>
<evidence type="ECO:0000313" key="5">
    <source>
        <dbReference type="EMBL" id="KAK7751150.1"/>
    </source>
</evidence>
<organism evidence="5 6">
    <name type="scientific">Diatrype stigma</name>
    <dbReference type="NCBI Taxonomy" id="117547"/>
    <lineage>
        <taxon>Eukaryota</taxon>
        <taxon>Fungi</taxon>
        <taxon>Dikarya</taxon>
        <taxon>Ascomycota</taxon>
        <taxon>Pezizomycotina</taxon>
        <taxon>Sordariomycetes</taxon>
        <taxon>Xylariomycetidae</taxon>
        <taxon>Xylariales</taxon>
        <taxon>Diatrypaceae</taxon>
        <taxon>Diatrype</taxon>
    </lineage>
</organism>
<dbReference type="PROSITE" id="PS51015">
    <property type="entry name" value="YDG"/>
    <property type="match status" value="1"/>
</dbReference>
<dbReference type="PANTHER" id="PTHR14140">
    <property type="entry name" value="E3 UBIQUITIN-PROTEIN LIGASE UHRF-RELATED"/>
    <property type="match status" value="1"/>
</dbReference>
<feature type="region of interest" description="Disordered" evidence="3">
    <location>
        <begin position="256"/>
        <end position="286"/>
    </location>
</feature>
<dbReference type="InterPro" id="IPR015947">
    <property type="entry name" value="PUA-like_sf"/>
</dbReference>
<dbReference type="GO" id="GO:0016567">
    <property type="term" value="P:protein ubiquitination"/>
    <property type="evidence" value="ECO:0007669"/>
    <property type="project" value="TreeGrafter"/>
</dbReference>
<sequence length="359" mass="39647">MQNGSKEAGERTIEVLYVPQNPKARLEAIRKGIKNLSLLGLRSRREQRILTGDEFERRYKSARMFLDWMAADLEVRPDMKQRVGLDQSLEMVYSVQDMHFPDDIRDKARALYQRFTEENWGAAAVLDEESDDDEQQQQAAATADGETPTAQIALPSRNDPFFGRGGMMYGVLRTRGARGGIVWIVDPRVPKINAKVYGHNGIAPGTWYALQIVALARGAHGAKMAGIAGHTTLGAYSIVVSSSYADLDRDHGDTLFYSGSNSHKNDDPTRPAPSRPGTNALKASRRTGNPVRVLRAAGAGAGAHAGSRNKWAPDRGIRYDGLYRVVRMLTPTNNNGMLVVVLFFSCPRIPNKFLSIFSL</sequence>
<dbReference type="GO" id="GO:0044027">
    <property type="term" value="P:negative regulation of gene expression via chromosomal CpG island methylation"/>
    <property type="evidence" value="ECO:0007669"/>
    <property type="project" value="TreeGrafter"/>
</dbReference>
<proteinExistence type="predicted"/>
<dbReference type="PANTHER" id="PTHR14140:SF27">
    <property type="entry name" value="OS04G0289800 PROTEIN"/>
    <property type="match status" value="1"/>
</dbReference>
<dbReference type="SUPFAM" id="SSF88697">
    <property type="entry name" value="PUA domain-like"/>
    <property type="match status" value="1"/>
</dbReference>
<dbReference type="GO" id="GO:0061630">
    <property type="term" value="F:ubiquitin protein ligase activity"/>
    <property type="evidence" value="ECO:0007669"/>
    <property type="project" value="TreeGrafter"/>
</dbReference>
<accession>A0AAN9URU0</accession>
<comment type="subcellular location">
    <subcellularLocation>
        <location evidence="2">Nucleus</location>
    </subcellularLocation>
</comment>
<dbReference type="Pfam" id="PF02182">
    <property type="entry name" value="SAD_SRA"/>
    <property type="match status" value="1"/>
</dbReference>
<dbReference type="EMBL" id="JAKJXP020000054">
    <property type="protein sequence ID" value="KAK7751150.1"/>
    <property type="molecule type" value="Genomic_DNA"/>
</dbReference>
<reference evidence="5 6" key="1">
    <citation type="submission" date="2024-02" db="EMBL/GenBank/DDBJ databases">
        <title>De novo assembly and annotation of 12 fungi associated with fruit tree decline syndrome in Ontario, Canada.</title>
        <authorList>
            <person name="Sulman M."/>
            <person name="Ellouze W."/>
            <person name="Ilyukhin E."/>
        </authorList>
    </citation>
    <scope>NUCLEOTIDE SEQUENCE [LARGE SCALE GENOMIC DNA]</scope>
    <source>
        <strain evidence="5 6">M11/M66-122</strain>
    </source>
</reference>
<evidence type="ECO:0000256" key="3">
    <source>
        <dbReference type="SAM" id="MobiDB-lite"/>
    </source>
</evidence>
<name>A0AAN9URU0_9PEZI</name>
<evidence type="ECO:0000259" key="4">
    <source>
        <dbReference type="PROSITE" id="PS51015"/>
    </source>
</evidence>
<dbReference type="Gene3D" id="2.30.280.10">
    <property type="entry name" value="SRA-YDG"/>
    <property type="match status" value="1"/>
</dbReference>
<dbReference type="GO" id="GO:0005634">
    <property type="term" value="C:nucleus"/>
    <property type="evidence" value="ECO:0007669"/>
    <property type="project" value="UniProtKB-SubCell"/>
</dbReference>
<dbReference type="InterPro" id="IPR003105">
    <property type="entry name" value="SRA_YDG"/>
</dbReference>
<evidence type="ECO:0000313" key="6">
    <source>
        <dbReference type="Proteomes" id="UP001320420"/>
    </source>
</evidence>
<feature type="compositionally biased region" description="Low complexity" evidence="3">
    <location>
        <begin position="136"/>
        <end position="146"/>
    </location>
</feature>